<feature type="domain" description="Fungal-type protein kinase" evidence="1">
    <location>
        <begin position="7"/>
        <end position="79"/>
    </location>
</feature>
<dbReference type="OrthoDB" id="3260094at2759"/>
<evidence type="ECO:0000313" key="3">
    <source>
        <dbReference type="Proteomes" id="UP000076738"/>
    </source>
</evidence>
<feature type="non-terminal residue" evidence="2">
    <location>
        <position position="81"/>
    </location>
</feature>
<dbReference type="Proteomes" id="UP000076738">
    <property type="component" value="Unassembled WGS sequence"/>
</dbReference>
<evidence type="ECO:0000259" key="1">
    <source>
        <dbReference type="Pfam" id="PF17667"/>
    </source>
</evidence>
<proteinExistence type="predicted"/>
<dbReference type="STRING" id="1330018.A0A167FTR1"/>
<dbReference type="InterPro" id="IPR040976">
    <property type="entry name" value="Pkinase_fungal"/>
</dbReference>
<organism evidence="2 3">
    <name type="scientific">Calocera viscosa (strain TUFC12733)</name>
    <dbReference type="NCBI Taxonomy" id="1330018"/>
    <lineage>
        <taxon>Eukaryota</taxon>
        <taxon>Fungi</taxon>
        <taxon>Dikarya</taxon>
        <taxon>Basidiomycota</taxon>
        <taxon>Agaricomycotina</taxon>
        <taxon>Dacrymycetes</taxon>
        <taxon>Dacrymycetales</taxon>
        <taxon>Dacrymycetaceae</taxon>
        <taxon>Calocera</taxon>
    </lineage>
</organism>
<dbReference type="EMBL" id="KV417363">
    <property type="protein sequence ID" value="KZO89837.1"/>
    <property type="molecule type" value="Genomic_DNA"/>
</dbReference>
<dbReference type="Pfam" id="PF17667">
    <property type="entry name" value="Pkinase_fungal"/>
    <property type="match status" value="1"/>
</dbReference>
<protein>
    <recommendedName>
        <fullName evidence="1">Fungal-type protein kinase domain-containing protein</fullName>
    </recommendedName>
</protein>
<dbReference type="AlphaFoldDB" id="A0A167FTR1"/>
<sequence length="81" mass="9393">NTEQCVWGLQNQLWVNPNRRFALAMTIENTSVRLWHANRAVVFVSEAFDLQKERQRLVHALASFAYGNHAQLGWDPTVTRL</sequence>
<feature type="non-terminal residue" evidence="2">
    <location>
        <position position="1"/>
    </location>
</feature>
<keyword evidence="3" id="KW-1185">Reference proteome</keyword>
<name>A0A167FTR1_CALVF</name>
<evidence type="ECO:0000313" key="2">
    <source>
        <dbReference type="EMBL" id="KZO89837.1"/>
    </source>
</evidence>
<accession>A0A167FTR1</accession>
<gene>
    <name evidence="2" type="ORF">CALVIDRAFT_459959</name>
</gene>
<reference evidence="2 3" key="1">
    <citation type="journal article" date="2016" name="Mol. Biol. Evol.">
        <title>Comparative Genomics of Early-Diverging Mushroom-Forming Fungi Provides Insights into the Origins of Lignocellulose Decay Capabilities.</title>
        <authorList>
            <person name="Nagy L.G."/>
            <person name="Riley R."/>
            <person name="Tritt A."/>
            <person name="Adam C."/>
            <person name="Daum C."/>
            <person name="Floudas D."/>
            <person name="Sun H."/>
            <person name="Yadav J.S."/>
            <person name="Pangilinan J."/>
            <person name="Larsson K.H."/>
            <person name="Matsuura K."/>
            <person name="Barry K."/>
            <person name="Labutti K."/>
            <person name="Kuo R."/>
            <person name="Ohm R.A."/>
            <person name="Bhattacharya S.S."/>
            <person name="Shirouzu T."/>
            <person name="Yoshinaga Y."/>
            <person name="Martin F.M."/>
            <person name="Grigoriev I.V."/>
            <person name="Hibbett D.S."/>
        </authorList>
    </citation>
    <scope>NUCLEOTIDE SEQUENCE [LARGE SCALE GENOMIC DNA]</scope>
    <source>
        <strain evidence="2 3">TUFC12733</strain>
    </source>
</reference>